<dbReference type="PIRSF" id="PIRSF001112">
    <property type="entry name" value="Epoxide_hydrolase"/>
    <property type="match status" value="1"/>
</dbReference>
<keyword evidence="2" id="KW-0058">Aromatic hydrocarbons catabolism</keyword>
<dbReference type="PRINTS" id="PR00412">
    <property type="entry name" value="EPOXHYDRLASE"/>
</dbReference>
<evidence type="ECO:0000313" key="6">
    <source>
        <dbReference type="Proteomes" id="UP000054988"/>
    </source>
</evidence>
<evidence type="ECO:0000259" key="4">
    <source>
        <dbReference type="Pfam" id="PF06441"/>
    </source>
</evidence>
<organism evidence="5 6">
    <name type="scientific">Moniliophthora roreri</name>
    <name type="common">Frosty pod rot fungus</name>
    <name type="synonym">Monilia roreri</name>
    <dbReference type="NCBI Taxonomy" id="221103"/>
    <lineage>
        <taxon>Eukaryota</taxon>
        <taxon>Fungi</taxon>
        <taxon>Dikarya</taxon>
        <taxon>Basidiomycota</taxon>
        <taxon>Agaricomycotina</taxon>
        <taxon>Agaricomycetes</taxon>
        <taxon>Agaricomycetidae</taxon>
        <taxon>Agaricales</taxon>
        <taxon>Marasmiineae</taxon>
        <taxon>Marasmiaceae</taxon>
        <taxon>Moniliophthora</taxon>
    </lineage>
</organism>
<dbReference type="InterPro" id="IPR016292">
    <property type="entry name" value="Epoxide_hydrolase"/>
</dbReference>
<dbReference type="Gene3D" id="3.40.50.1820">
    <property type="entry name" value="alpha/beta hydrolase"/>
    <property type="match status" value="1"/>
</dbReference>
<evidence type="ECO:0000256" key="2">
    <source>
        <dbReference type="ARBA" id="ARBA00022797"/>
    </source>
</evidence>
<comment type="caution">
    <text evidence="5">The sequence shown here is derived from an EMBL/GenBank/DDBJ whole genome shotgun (WGS) entry which is preliminary data.</text>
</comment>
<protein>
    <recommendedName>
        <fullName evidence="4">Epoxide hydrolase N-terminal domain-containing protein</fullName>
    </recommendedName>
</protein>
<dbReference type="eggNOG" id="KOG2565">
    <property type="taxonomic scope" value="Eukaryota"/>
</dbReference>
<keyword evidence="3" id="KW-0378">Hydrolase</keyword>
<dbReference type="PANTHER" id="PTHR21661">
    <property type="entry name" value="EPOXIDE HYDROLASE 1-RELATED"/>
    <property type="match status" value="1"/>
</dbReference>
<accession>A0A0W0G3Z6</accession>
<proteinExistence type="inferred from homology"/>
<feature type="domain" description="Epoxide hydrolase N-terminal" evidence="4">
    <location>
        <begin position="22"/>
        <end position="84"/>
    </location>
</feature>
<gene>
    <name evidence="5" type="ORF">WG66_4141</name>
</gene>
<dbReference type="InterPro" id="IPR029058">
    <property type="entry name" value="AB_hydrolase_fold"/>
</dbReference>
<reference evidence="5 6" key="1">
    <citation type="submission" date="2015-12" db="EMBL/GenBank/DDBJ databases">
        <title>Draft genome sequence of Moniliophthora roreri, the causal agent of frosty pod rot of cacao.</title>
        <authorList>
            <person name="Aime M.C."/>
            <person name="Diaz-Valderrama J.R."/>
            <person name="Kijpornyongpan T."/>
            <person name="Phillips-Mora W."/>
        </authorList>
    </citation>
    <scope>NUCLEOTIDE SEQUENCE [LARGE SCALE GENOMIC DNA]</scope>
    <source>
        <strain evidence="5 6">MCA 2952</strain>
    </source>
</reference>
<evidence type="ECO:0000313" key="5">
    <source>
        <dbReference type="EMBL" id="KTB43283.1"/>
    </source>
</evidence>
<name>A0A0W0G3Z6_MONRR</name>
<evidence type="ECO:0000256" key="3">
    <source>
        <dbReference type="ARBA" id="ARBA00022801"/>
    </source>
</evidence>
<sequence>MSPPFKITIPISSLDLLKKRLELASRWKDGYDWRKHEKALNEEMPQFTMDIAVEGHGVLNIYYVHKESAIPLLFVHGWPGSVIEARKILLLLTADEPGRPSFHIVALGLPGYGFSEGSKKKGFNVGHKLMQALGYNEYVTQGGDWGALITRAMANEYGGKHIKAWHTNMPVGTPPPNDDPSSYDAEDLKSLERSKWFQEKGNGYFREHATQPQTIGYSLTDSPVDLLAWIYEKLVVWTDAYPWDDDEVLTWISIYWFSRSSAAASVRTYYEGPKSWCNDLNIVFKSRHEHGGHFAAHERPAELVGNLRKMFGKCGPAYGVVPGKDGYA</sequence>
<dbReference type="GO" id="GO:0097176">
    <property type="term" value="P:epoxide metabolic process"/>
    <property type="evidence" value="ECO:0007669"/>
    <property type="project" value="TreeGrafter"/>
</dbReference>
<dbReference type="AlphaFoldDB" id="A0A0W0G3Z6"/>
<dbReference type="EMBL" id="LATX01001213">
    <property type="protein sequence ID" value="KTB43283.1"/>
    <property type="molecule type" value="Genomic_DNA"/>
</dbReference>
<evidence type="ECO:0000256" key="1">
    <source>
        <dbReference type="ARBA" id="ARBA00010088"/>
    </source>
</evidence>
<dbReference type="InterPro" id="IPR000639">
    <property type="entry name" value="Epox_hydrolase-like"/>
</dbReference>
<dbReference type="GO" id="GO:0004301">
    <property type="term" value="F:epoxide hydrolase activity"/>
    <property type="evidence" value="ECO:0007669"/>
    <property type="project" value="TreeGrafter"/>
</dbReference>
<dbReference type="Proteomes" id="UP000054988">
    <property type="component" value="Unassembled WGS sequence"/>
</dbReference>
<comment type="similarity">
    <text evidence="1">Belongs to the peptidase S33 family.</text>
</comment>
<dbReference type="InterPro" id="IPR010497">
    <property type="entry name" value="Epoxide_hydro_N"/>
</dbReference>
<dbReference type="PANTHER" id="PTHR21661:SF35">
    <property type="entry name" value="EPOXIDE HYDROLASE"/>
    <property type="match status" value="1"/>
</dbReference>
<dbReference type="Pfam" id="PF06441">
    <property type="entry name" value="EHN"/>
    <property type="match status" value="1"/>
</dbReference>
<dbReference type="SUPFAM" id="SSF53474">
    <property type="entry name" value="alpha/beta-Hydrolases"/>
    <property type="match status" value="1"/>
</dbReference>